<dbReference type="GO" id="GO:0007165">
    <property type="term" value="P:signal transduction"/>
    <property type="evidence" value="ECO:0007669"/>
    <property type="project" value="UniProtKB-KW"/>
</dbReference>
<name>A0A8J3LZX9_9ACTN</name>
<gene>
    <name evidence="9" type="ORF">Pfl04_25640</name>
</gene>
<feature type="transmembrane region" description="Helical" evidence="6">
    <location>
        <begin position="29"/>
        <end position="49"/>
    </location>
</feature>
<dbReference type="SMART" id="SM00283">
    <property type="entry name" value="MA"/>
    <property type="match status" value="1"/>
</dbReference>
<reference evidence="9" key="1">
    <citation type="submission" date="2021-01" db="EMBL/GenBank/DDBJ databases">
        <title>Whole genome shotgun sequence of Planosporangium flavigriseum NBRC 105377.</title>
        <authorList>
            <person name="Komaki H."/>
            <person name="Tamura T."/>
        </authorList>
    </citation>
    <scope>NUCLEOTIDE SEQUENCE</scope>
    <source>
        <strain evidence="9">NBRC 105377</strain>
    </source>
</reference>
<dbReference type="EMBL" id="BONU01000015">
    <property type="protein sequence ID" value="GIG74160.1"/>
    <property type="molecule type" value="Genomic_DNA"/>
</dbReference>
<feature type="transmembrane region" description="Helical" evidence="6">
    <location>
        <begin position="208"/>
        <end position="226"/>
    </location>
</feature>
<dbReference type="GO" id="GO:0004888">
    <property type="term" value="F:transmembrane signaling receptor activity"/>
    <property type="evidence" value="ECO:0007669"/>
    <property type="project" value="InterPro"/>
</dbReference>
<dbReference type="PRINTS" id="PR00260">
    <property type="entry name" value="CHEMTRNSDUCR"/>
</dbReference>
<dbReference type="PROSITE" id="PS50111">
    <property type="entry name" value="CHEMOTAXIS_TRANSDUC_2"/>
    <property type="match status" value="1"/>
</dbReference>
<protein>
    <submittedName>
        <fullName evidence="9">Chemotaxis protein</fullName>
    </submittedName>
</protein>
<comment type="similarity">
    <text evidence="4">Belongs to the methyl-accepting chemotaxis (MCP) protein family.</text>
</comment>
<feature type="domain" description="Methyl-accepting transducer" evidence="7">
    <location>
        <begin position="285"/>
        <end position="528"/>
    </location>
</feature>
<evidence type="ECO:0000259" key="7">
    <source>
        <dbReference type="PROSITE" id="PS50111"/>
    </source>
</evidence>
<evidence type="ECO:0000259" key="8">
    <source>
        <dbReference type="PROSITE" id="PS50885"/>
    </source>
</evidence>
<sequence>MTTTYEPQGARRGNAVTRWLGDLRVRTKIFSAVGVMAIVAVAVGSLGIVRLGAMKDSADSLYNGGVVPVRNIARVADIMKQTRLDVVNAYAISQPAGKQKMVEALKKDDAAFATALDDYASHDPANPALVGQLRADWAAYQKARDELWMPAALRNDGPALDKVRDTVLIPAGNKATATIEELMKAEDADAKQRFDLAANAYTTARTTMIALLAVGLVVALAVALLITRTITAGLRRVSAALGDLARRDLTASAGLTSKDEFGVMSRDLDTAVGALRGTVEELAETGTSLASAAEELSAVSTQLSSGASDASSKAGSAAAAADQVNSGVQTVMAGAEQMSASIKEIASNATKAAHVTKESMQIADSTNEQIAELGTASAEIGDVVKLITSIAEQTNLLALNATIEAARAGDAGKGFAVVASEVKDLAQATAKATEDITGRISAIQNSSTGAATAVGRIREVIEQISEFSTTIASAVEEQSATTNEMTRAIADAAKGSSEVTQAVGSVAHVADATADSARASGQAAEDLSQLSSKLNGIVQVFTY</sequence>
<dbReference type="Pfam" id="PF00015">
    <property type="entry name" value="MCPsignal"/>
    <property type="match status" value="1"/>
</dbReference>
<keyword evidence="2 6" id="KW-1133">Transmembrane helix</keyword>
<dbReference type="RefSeq" id="WP_168078566.1">
    <property type="nucleotide sequence ID" value="NZ_BAAAQJ010000004.1"/>
</dbReference>
<dbReference type="PANTHER" id="PTHR32089">
    <property type="entry name" value="METHYL-ACCEPTING CHEMOTAXIS PROTEIN MCPB"/>
    <property type="match status" value="1"/>
</dbReference>
<evidence type="ECO:0000256" key="5">
    <source>
        <dbReference type="PROSITE-ProRule" id="PRU00284"/>
    </source>
</evidence>
<evidence type="ECO:0000256" key="2">
    <source>
        <dbReference type="ARBA" id="ARBA00022989"/>
    </source>
</evidence>
<dbReference type="InterPro" id="IPR004090">
    <property type="entry name" value="Chemotax_Me-accpt_rcpt"/>
</dbReference>
<evidence type="ECO:0000256" key="1">
    <source>
        <dbReference type="ARBA" id="ARBA00022692"/>
    </source>
</evidence>
<evidence type="ECO:0000313" key="10">
    <source>
        <dbReference type="Proteomes" id="UP000653674"/>
    </source>
</evidence>
<dbReference type="SUPFAM" id="SSF58104">
    <property type="entry name" value="Methyl-accepting chemotaxis protein (MCP) signaling domain"/>
    <property type="match status" value="1"/>
</dbReference>
<accession>A0A8J3LZX9</accession>
<evidence type="ECO:0000256" key="3">
    <source>
        <dbReference type="ARBA" id="ARBA00023224"/>
    </source>
</evidence>
<dbReference type="GO" id="GO:0016020">
    <property type="term" value="C:membrane"/>
    <property type="evidence" value="ECO:0007669"/>
    <property type="project" value="InterPro"/>
</dbReference>
<keyword evidence="10" id="KW-1185">Reference proteome</keyword>
<keyword evidence="6" id="KW-0472">Membrane</keyword>
<keyword evidence="1 6" id="KW-0812">Transmembrane</keyword>
<dbReference type="PROSITE" id="PS50885">
    <property type="entry name" value="HAMP"/>
    <property type="match status" value="1"/>
</dbReference>
<evidence type="ECO:0000313" key="9">
    <source>
        <dbReference type="EMBL" id="GIG74160.1"/>
    </source>
</evidence>
<evidence type="ECO:0000256" key="6">
    <source>
        <dbReference type="SAM" id="Phobius"/>
    </source>
</evidence>
<dbReference type="SMART" id="SM00304">
    <property type="entry name" value="HAMP"/>
    <property type="match status" value="1"/>
</dbReference>
<dbReference type="AlphaFoldDB" id="A0A8J3LZX9"/>
<feature type="domain" description="HAMP" evidence="8">
    <location>
        <begin position="228"/>
        <end position="280"/>
    </location>
</feature>
<comment type="caution">
    <text evidence="9">The sequence shown here is derived from an EMBL/GenBank/DDBJ whole genome shotgun (WGS) entry which is preliminary data.</text>
</comment>
<dbReference type="Gene3D" id="1.10.287.950">
    <property type="entry name" value="Methyl-accepting chemotaxis protein"/>
    <property type="match status" value="1"/>
</dbReference>
<dbReference type="InterPro" id="IPR024478">
    <property type="entry name" value="HlyB_4HB_MCP"/>
</dbReference>
<dbReference type="Pfam" id="PF12729">
    <property type="entry name" value="4HB_MCP_1"/>
    <property type="match status" value="1"/>
</dbReference>
<evidence type="ECO:0000256" key="4">
    <source>
        <dbReference type="ARBA" id="ARBA00029447"/>
    </source>
</evidence>
<organism evidence="9 10">
    <name type="scientific">Planosporangium flavigriseum</name>
    <dbReference type="NCBI Taxonomy" id="373681"/>
    <lineage>
        <taxon>Bacteria</taxon>
        <taxon>Bacillati</taxon>
        <taxon>Actinomycetota</taxon>
        <taxon>Actinomycetes</taxon>
        <taxon>Micromonosporales</taxon>
        <taxon>Micromonosporaceae</taxon>
        <taxon>Planosporangium</taxon>
    </lineage>
</organism>
<dbReference type="InterPro" id="IPR003660">
    <property type="entry name" value="HAMP_dom"/>
</dbReference>
<dbReference type="InterPro" id="IPR004089">
    <property type="entry name" value="MCPsignal_dom"/>
</dbReference>
<dbReference type="GO" id="GO:0006935">
    <property type="term" value="P:chemotaxis"/>
    <property type="evidence" value="ECO:0007669"/>
    <property type="project" value="InterPro"/>
</dbReference>
<proteinExistence type="inferred from homology"/>
<dbReference type="PANTHER" id="PTHR32089:SF112">
    <property type="entry name" value="LYSOZYME-LIKE PROTEIN-RELATED"/>
    <property type="match status" value="1"/>
</dbReference>
<keyword evidence="3 5" id="KW-0807">Transducer</keyword>
<dbReference type="Proteomes" id="UP000653674">
    <property type="component" value="Unassembled WGS sequence"/>
</dbReference>